<name>A0ACB8XEI8_ARCLA</name>
<organism evidence="1 2">
    <name type="scientific">Arctium lappa</name>
    <name type="common">Greater burdock</name>
    <name type="synonym">Lappa major</name>
    <dbReference type="NCBI Taxonomy" id="4217"/>
    <lineage>
        <taxon>Eukaryota</taxon>
        <taxon>Viridiplantae</taxon>
        <taxon>Streptophyta</taxon>
        <taxon>Embryophyta</taxon>
        <taxon>Tracheophyta</taxon>
        <taxon>Spermatophyta</taxon>
        <taxon>Magnoliopsida</taxon>
        <taxon>eudicotyledons</taxon>
        <taxon>Gunneridae</taxon>
        <taxon>Pentapetalae</taxon>
        <taxon>asterids</taxon>
        <taxon>campanulids</taxon>
        <taxon>Asterales</taxon>
        <taxon>Asteraceae</taxon>
        <taxon>Carduoideae</taxon>
        <taxon>Cardueae</taxon>
        <taxon>Arctiinae</taxon>
        <taxon>Arctium</taxon>
    </lineage>
</organism>
<evidence type="ECO:0000313" key="2">
    <source>
        <dbReference type="Proteomes" id="UP001055879"/>
    </source>
</evidence>
<evidence type="ECO:0000313" key="1">
    <source>
        <dbReference type="EMBL" id="KAI3665153.1"/>
    </source>
</evidence>
<proteinExistence type="predicted"/>
<gene>
    <name evidence="1" type="ORF">L6452_43774</name>
</gene>
<dbReference type="EMBL" id="CM042064">
    <property type="protein sequence ID" value="KAI3665153.1"/>
    <property type="molecule type" value="Genomic_DNA"/>
</dbReference>
<reference evidence="1 2" key="2">
    <citation type="journal article" date="2022" name="Mol. Ecol. Resour.">
        <title>The genomes of chicory, endive, great burdock and yacon provide insights into Asteraceae paleo-polyploidization history and plant inulin production.</title>
        <authorList>
            <person name="Fan W."/>
            <person name="Wang S."/>
            <person name="Wang H."/>
            <person name="Wang A."/>
            <person name="Jiang F."/>
            <person name="Liu H."/>
            <person name="Zhao H."/>
            <person name="Xu D."/>
            <person name="Zhang Y."/>
        </authorList>
    </citation>
    <scope>NUCLEOTIDE SEQUENCE [LARGE SCALE GENOMIC DNA]</scope>
    <source>
        <strain evidence="2">cv. Niubang</strain>
    </source>
</reference>
<reference evidence="2" key="1">
    <citation type="journal article" date="2022" name="Mol. Ecol. Resour.">
        <title>The genomes of chicory, endive, great burdock and yacon provide insights into Asteraceae palaeo-polyploidization history and plant inulin production.</title>
        <authorList>
            <person name="Fan W."/>
            <person name="Wang S."/>
            <person name="Wang H."/>
            <person name="Wang A."/>
            <person name="Jiang F."/>
            <person name="Liu H."/>
            <person name="Zhao H."/>
            <person name="Xu D."/>
            <person name="Zhang Y."/>
        </authorList>
    </citation>
    <scope>NUCLEOTIDE SEQUENCE [LARGE SCALE GENOMIC DNA]</scope>
    <source>
        <strain evidence="2">cv. Niubang</strain>
    </source>
</reference>
<sequence>MATGTTSFDIVATAPSVPLNQSLASKTSSNWLLPPPRGVPAYTWWLLMIGGNVVATVIVSTTLLRNSHNDISTTDKEEEVIVDDDLGERRRAEVKHNIVFVTFEATPYSKTGSLGDVCGSLPITGGHCVMVVSPISMCGGPSDKKFDAVVDQDCRIKVSCYGGSNLQISLFSS</sequence>
<comment type="caution">
    <text evidence="1">The sequence shown here is derived from an EMBL/GenBank/DDBJ whole genome shotgun (WGS) entry which is preliminary data.</text>
</comment>
<protein>
    <submittedName>
        <fullName evidence="1">Uncharacterized protein</fullName>
    </submittedName>
</protein>
<dbReference type="Proteomes" id="UP001055879">
    <property type="component" value="Linkage Group LG18"/>
</dbReference>
<keyword evidence="2" id="KW-1185">Reference proteome</keyword>
<accession>A0ACB8XEI8</accession>